<sequence length="118" mass="13038">MKKVEIFDPAMCCSTGVCGPSVDPDLTRVASAVYSLEQKNFDVTRYNLANDPAAFTDNKEVNQVLHEKGADALPITLLNNEVVKVGNYPTNDELAKWLDVKADELQQKPRVAVPIDFN</sequence>
<evidence type="ECO:0000313" key="2">
    <source>
        <dbReference type="Proteomes" id="UP001275436"/>
    </source>
</evidence>
<proteinExistence type="predicted"/>
<dbReference type="InterPro" id="IPR010712">
    <property type="entry name" value="Arsenical-R_ArsD"/>
</dbReference>
<dbReference type="EMBL" id="BSKO01000001">
    <property type="protein sequence ID" value="GLO65024.1"/>
    <property type="molecule type" value="Genomic_DNA"/>
</dbReference>
<dbReference type="Pfam" id="PF06953">
    <property type="entry name" value="ArsD"/>
    <property type="match status" value="1"/>
</dbReference>
<dbReference type="Gene3D" id="3.40.30.10">
    <property type="entry name" value="Glutaredoxin"/>
    <property type="match status" value="1"/>
</dbReference>
<comment type="caution">
    <text evidence="1">The sequence shown here is derived from an EMBL/GenBank/DDBJ whole genome shotgun (WGS) entry which is preliminary data.</text>
</comment>
<dbReference type="Proteomes" id="UP001275436">
    <property type="component" value="Unassembled WGS sequence"/>
</dbReference>
<dbReference type="NCBIfam" id="NF033727">
    <property type="entry name" value="chaperon_ArsD"/>
    <property type="match status" value="1"/>
</dbReference>
<reference evidence="1 2" key="1">
    <citation type="submission" date="2023-02" db="EMBL/GenBank/DDBJ databases">
        <title>Oceanobacillus kimchii IFOP_LL358 isolated form Alexandrium catenella lab strain.</title>
        <authorList>
            <person name="Gajardo G."/>
            <person name="Ueki S."/>
            <person name="Maruyama F."/>
        </authorList>
    </citation>
    <scope>NUCLEOTIDE SEQUENCE [LARGE SCALE GENOMIC DNA]</scope>
    <source>
        <strain evidence="1 2">IFOP_LL358</strain>
    </source>
</reference>
<name>A0ABQ5THB3_9BACI</name>
<accession>A0ABQ5THB3</accession>
<protein>
    <submittedName>
        <fullName evidence="1">Arsenic resistance operon repressor</fullName>
    </submittedName>
</protein>
<organism evidence="1 2">
    <name type="scientific">Oceanobacillus kimchii</name>
    <dbReference type="NCBI Taxonomy" id="746691"/>
    <lineage>
        <taxon>Bacteria</taxon>
        <taxon>Bacillati</taxon>
        <taxon>Bacillota</taxon>
        <taxon>Bacilli</taxon>
        <taxon>Bacillales</taxon>
        <taxon>Bacillaceae</taxon>
        <taxon>Oceanobacillus</taxon>
    </lineage>
</organism>
<evidence type="ECO:0000313" key="1">
    <source>
        <dbReference type="EMBL" id="GLO65024.1"/>
    </source>
</evidence>
<gene>
    <name evidence="1" type="primary">arsD</name>
    <name evidence="1" type="ORF">MACH08_08080</name>
</gene>
<keyword evidence="2" id="KW-1185">Reference proteome</keyword>
<dbReference type="RefSeq" id="WP_200411840.1">
    <property type="nucleotide sequence ID" value="NZ_BSKO01000001.1"/>
</dbReference>